<feature type="domain" description="HTH araC/xylS-type" evidence="4">
    <location>
        <begin position="218"/>
        <end position="316"/>
    </location>
</feature>
<dbReference type="PRINTS" id="PR00032">
    <property type="entry name" value="HTHARAC"/>
</dbReference>
<evidence type="ECO:0000259" key="4">
    <source>
        <dbReference type="PROSITE" id="PS01124"/>
    </source>
</evidence>
<evidence type="ECO:0000256" key="2">
    <source>
        <dbReference type="ARBA" id="ARBA00023125"/>
    </source>
</evidence>
<evidence type="ECO:0000256" key="1">
    <source>
        <dbReference type="ARBA" id="ARBA00023015"/>
    </source>
</evidence>
<dbReference type="InterPro" id="IPR032783">
    <property type="entry name" value="AraC_lig"/>
</dbReference>
<keyword evidence="2" id="KW-0238">DNA-binding</keyword>
<dbReference type="PANTHER" id="PTHR11019:SF159">
    <property type="entry name" value="TRANSCRIPTIONAL REGULATOR-RELATED"/>
    <property type="match status" value="1"/>
</dbReference>
<dbReference type="Pfam" id="PF12833">
    <property type="entry name" value="HTH_18"/>
    <property type="match status" value="1"/>
</dbReference>
<keyword evidence="6" id="KW-1185">Reference proteome</keyword>
<keyword evidence="3" id="KW-0804">Transcription</keyword>
<dbReference type="EMBL" id="BSPC01000021">
    <property type="protein sequence ID" value="GLS19241.1"/>
    <property type="molecule type" value="Genomic_DNA"/>
</dbReference>
<dbReference type="PROSITE" id="PS00041">
    <property type="entry name" value="HTH_ARAC_FAMILY_1"/>
    <property type="match status" value="1"/>
</dbReference>
<dbReference type="Pfam" id="PF12852">
    <property type="entry name" value="Cupin_6"/>
    <property type="match status" value="1"/>
</dbReference>
<dbReference type="Gene3D" id="1.10.10.60">
    <property type="entry name" value="Homeodomain-like"/>
    <property type="match status" value="2"/>
</dbReference>
<dbReference type="PANTHER" id="PTHR11019">
    <property type="entry name" value="HTH-TYPE TRANSCRIPTIONAL REGULATOR NIMR"/>
    <property type="match status" value="1"/>
</dbReference>
<dbReference type="SUPFAM" id="SSF46689">
    <property type="entry name" value="Homeodomain-like"/>
    <property type="match status" value="2"/>
</dbReference>
<gene>
    <name evidence="5" type="ORF">GCM10007874_22580</name>
</gene>
<dbReference type="InterPro" id="IPR020449">
    <property type="entry name" value="Tscrpt_reg_AraC-type_HTH"/>
</dbReference>
<evidence type="ECO:0000256" key="3">
    <source>
        <dbReference type="ARBA" id="ARBA00023163"/>
    </source>
</evidence>
<dbReference type="InterPro" id="IPR018060">
    <property type="entry name" value="HTH_AraC"/>
</dbReference>
<evidence type="ECO:0000313" key="5">
    <source>
        <dbReference type="EMBL" id="GLS19241.1"/>
    </source>
</evidence>
<sequence length="328" mass="35896">MDALSDVLRVIHLKGGIFLKAVFTAPWCVSTQLRAEDCGLMLDGAEQLMLFHYVVEGRLMAQTPNGPPVQIEAGEVVILPHNHQHLLGSHLELAPVATKNIVQNSRDGGLHTIHHGGGGEQTRFVCGFLGCDRMSGNPLLDALPPLLRFDTRQGSVGAWMRSSVEFAAQEITSGRAGSETMLAKLSELLFVEAIRHYIEDAPDAQTGWLAGLKDPFVSRALSLLHGRVAGEWTVDELGREVGLSRSALADRFTRLIGEPPMRYLARWRIRVAANRLRNSEASLAQVAEEVGYESEAAFNRAFKRNFGVPPATWRRSLSASKSTLVRGG</sequence>
<evidence type="ECO:0000313" key="6">
    <source>
        <dbReference type="Proteomes" id="UP001156882"/>
    </source>
</evidence>
<organism evidence="5 6">
    <name type="scientific">Labrys miyagiensis</name>
    <dbReference type="NCBI Taxonomy" id="346912"/>
    <lineage>
        <taxon>Bacteria</taxon>
        <taxon>Pseudomonadati</taxon>
        <taxon>Pseudomonadota</taxon>
        <taxon>Alphaproteobacteria</taxon>
        <taxon>Hyphomicrobiales</taxon>
        <taxon>Xanthobacteraceae</taxon>
        <taxon>Labrys</taxon>
    </lineage>
</organism>
<reference evidence="6" key="1">
    <citation type="journal article" date="2019" name="Int. J. Syst. Evol. Microbiol.">
        <title>The Global Catalogue of Microorganisms (GCM) 10K type strain sequencing project: providing services to taxonomists for standard genome sequencing and annotation.</title>
        <authorList>
            <consortium name="The Broad Institute Genomics Platform"/>
            <consortium name="The Broad Institute Genome Sequencing Center for Infectious Disease"/>
            <person name="Wu L."/>
            <person name="Ma J."/>
        </authorList>
    </citation>
    <scope>NUCLEOTIDE SEQUENCE [LARGE SCALE GENOMIC DNA]</scope>
    <source>
        <strain evidence="6">NBRC 101365</strain>
    </source>
</reference>
<dbReference type="InterPro" id="IPR018062">
    <property type="entry name" value="HTH_AraC-typ_CS"/>
</dbReference>
<name>A0ABQ6CFX6_9HYPH</name>
<dbReference type="Proteomes" id="UP001156882">
    <property type="component" value="Unassembled WGS sequence"/>
</dbReference>
<proteinExistence type="predicted"/>
<dbReference type="SMART" id="SM00342">
    <property type="entry name" value="HTH_ARAC"/>
    <property type="match status" value="1"/>
</dbReference>
<dbReference type="RefSeq" id="WP_284312113.1">
    <property type="nucleotide sequence ID" value="NZ_BSPC01000021.1"/>
</dbReference>
<comment type="caution">
    <text evidence="5">The sequence shown here is derived from an EMBL/GenBank/DDBJ whole genome shotgun (WGS) entry which is preliminary data.</text>
</comment>
<accession>A0ABQ6CFX6</accession>
<protein>
    <submittedName>
        <fullName evidence="5">AraC family transcriptional regulator</fullName>
    </submittedName>
</protein>
<dbReference type="PROSITE" id="PS01124">
    <property type="entry name" value="HTH_ARAC_FAMILY_2"/>
    <property type="match status" value="1"/>
</dbReference>
<keyword evidence="1" id="KW-0805">Transcription regulation</keyword>
<dbReference type="InterPro" id="IPR009057">
    <property type="entry name" value="Homeodomain-like_sf"/>
</dbReference>